<dbReference type="InterPro" id="IPR023210">
    <property type="entry name" value="NADP_OxRdtase_dom"/>
</dbReference>
<feature type="domain" description="NADP-dependent oxidoreductase" evidence="2">
    <location>
        <begin position="15"/>
        <end position="321"/>
    </location>
</feature>
<reference evidence="3" key="1">
    <citation type="journal article" date="2018" name="Genome Biol.">
        <title>SKESA: strategic k-mer extension for scrupulous assemblies.</title>
        <authorList>
            <person name="Souvorov A."/>
            <person name="Agarwala R."/>
            <person name="Lipman D.J."/>
        </authorList>
    </citation>
    <scope>NUCLEOTIDE SEQUENCE</scope>
    <source>
        <strain evidence="3">CAVp300</strain>
    </source>
</reference>
<dbReference type="PANTHER" id="PTHR43364">
    <property type="entry name" value="NADH-SPECIFIC METHYLGLYOXAL REDUCTASE-RELATED"/>
    <property type="match status" value="1"/>
</dbReference>
<dbReference type="CDD" id="cd19091">
    <property type="entry name" value="AKR_PsAKR"/>
    <property type="match status" value="1"/>
</dbReference>
<name>A0A9P3T7N8_KLUIN</name>
<evidence type="ECO:0000313" key="3">
    <source>
        <dbReference type="EMBL" id="HAT3582478.1"/>
    </source>
</evidence>
<accession>A0A9P3T7N8</accession>
<gene>
    <name evidence="3" type="ORF">I8531_002799</name>
</gene>
<organism evidence="3 4">
    <name type="scientific">Kluyvera intermedia</name>
    <name type="common">Enterobacter intermedius</name>
    <dbReference type="NCBI Taxonomy" id="61648"/>
    <lineage>
        <taxon>Bacteria</taxon>
        <taxon>Pseudomonadati</taxon>
        <taxon>Pseudomonadota</taxon>
        <taxon>Gammaproteobacteria</taxon>
        <taxon>Enterobacterales</taxon>
        <taxon>Enterobacteriaceae</taxon>
        <taxon>Kluyvera</taxon>
    </lineage>
</organism>
<dbReference type="EMBL" id="DACSUM010000021">
    <property type="protein sequence ID" value="HAT3582478.1"/>
    <property type="molecule type" value="Genomic_DNA"/>
</dbReference>
<protein>
    <submittedName>
        <fullName evidence="3">Aldo/keto reductase</fullName>
    </submittedName>
</protein>
<dbReference type="GO" id="GO:0016491">
    <property type="term" value="F:oxidoreductase activity"/>
    <property type="evidence" value="ECO:0007669"/>
    <property type="project" value="UniProtKB-KW"/>
</dbReference>
<evidence type="ECO:0000313" key="4">
    <source>
        <dbReference type="Proteomes" id="UP000867740"/>
    </source>
</evidence>
<dbReference type="PANTHER" id="PTHR43364:SF4">
    <property type="entry name" value="NAD(P)-LINKED OXIDOREDUCTASE SUPERFAMILY PROTEIN"/>
    <property type="match status" value="1"/>
</dbReference>
<dbReference type="FunFam" id="3.20.20.100:FF:000004">
    <property type="entry name" value="Oxidoreductase, aldo/keto reductase"/>
    <property type="match status" value="1"/>
</dbReference>
<keyword evidence="1" id="KW-0560">Oxidoreductase</keyword>
<reference evidence="3" key="2">
    <citation type="submission" date="2020-10" db="EMBL/GenBank/DDBJ databases">
        <authorList>
            <consortium name="NCBI Pathogen Detection Project"/>
        </authorList>
    </citation>
    <scope>NUCLEOTIDE SEQUENCE</scope>
    <source>
        <strain evidence="3">CAVp300</strain>
    </source>
</reference>
<dbReference type="GO" id="GO:0005829">
    <property type="term" value="C:cytosol"/>
    <property type="evidence" value="ECO:0007669"/>
    <property type="project" value="UniProtKB-ARBA"/>
</dbReference>
<dbReference type="Pfam" id="PF00248">
    <property type="entry name" value="Aldo_ket_red"/>
    <property type="match status" value="1"/>
</dbReference>
<dbReference type="InterPro" id="IPR050523">
    <property type="entry name" value="AKR_Detox_Biosynth"/>
</dbReference>
<dbReference type="AlphaFoldDB" id="A0A9P3T7N8"/>
<dbReference type="InterPro" id="IPR036812">
    <property type="entry name" value="NAD(P)_OxRdtase_dom_sf"/>
</dbReference>
<proteinExistence type="predicted"/>
<comment type="caution">
    <text evidence="3">The sequence shown here is derived from an EMBL/GenBank/DDBJ whole genome shotgun (WGS) entry which is preliminary data.</text>
</comment>
<sequence>MRYQKLGNTGLFVSELCLGTMTFGGEGGMWGKIGQLDQAQADKLVGSALDAGINFIDTANVYSEGRSEQITGQALKNLKVPRENVVVATKVFGETGTAGVNSRGSSRYHIIGSVKESLRRMQLDHIDLYQLHGFDPATPMEEMLYALDNLVQHGHVRYIGVSNWAAWQIAKALGISERLGLARFASLQAYYTIAGRDLERELAPMLQSENVGLMVWSPLAGGLLSGKYSRDGKGEEGSRRLEFDFPPVNKDRAFDCIDVMRAIAEAKGVSVAQIALAWLLHQPVVSSVIIGAKRPDQLDDNIAATHIRFTDDELRQLDAVSALPREYPGWMLERQGEYRRNQLAHK</sequence>
<dbReference type="SUPFAM" id="SSF51430">
    <property type="entry name" value="NAD(P)-linked oxidoreductase"/>
    <property type="match status" value="1"/>
</dbReference>
<evidence type="ECO:0000259" key="2">
    <source>
        <dbReference type="Pfam" id="PF00248"/>
    </source>
</evidence>
<dbReference type="RefSeq" id="WP_047371152.1">
    <property type="nucleotide sequence ID" value="NZ_CABMNU010000005.1"/>
</dbReference>
<dbReference type="Gene3D" id="3.20.20.100">
    <property type="entry name" value="NADP-dependent oxidoreductase domain"/>
    <property type="match status" value="1"/>
</dbReference>
<dbReference type="Proteomes" id="UP000867740">
    <property type="component" value="Unassembled WGS sequence"/>
</dbReference>
<evidence type="ECO:0000256" key="1">
    <source>
        <dbReference type="ARBA" id="ARBA00023002"/>
    </source>
</evidence>